<evidence type="ECO:0000256" key="4">
    <source>
        <dbReference type="ARBA" id="ARBA00023295"/>
    </source>
</evidence>
<organism evidence="7 8">
    <name type="scientific">Paenibacillus antri</name>
    <dbReference type="NCBI Taxonomy" id="2582848"/>
    <lineage>
        <taxon>Bacteria</taxon>
        <taxon>Bacillati</taxon>
        <taxon>Bacillota</taxon>
        <taxon>Bacilli</taxon>
        <taxon>Bacillales</taxon>
        <taxon>Paenibacillaceae</taxon>
        <taxon>Paenibacillus</taxon>
    </lineage>
</organism>
<evidence type="ECO:0000256" key="6">
    <source>
        <dbReference type="RuleBase" id="RU361187"/>
    </source>
</evidence>
<dbReference type="InterPro" id="IPR006710">
    <property type="entry name" value="Glyco_hydro_43"/>
</dbReference>
<evidence type="ECO:0000256" key="3">
    <source>
        <dbReference type="ARBA" id="ARBA00022801"/>
    </source>
</evidence>
<protein>
    <submittedName>
        <fullName evidence="7">Glycoside hydrolase</fullName>
    </submittedName>
</protein>
<evidence type="ECO:0000313" key="8">
    <source>
        <dbReference type="Proteomes" id="UP000309676"/>
    </source>
</evidence>
<dbReference type="SUPFAM" id="SSF75005">
    <property type="entry name" value="Arabinanase/levansucrase/invertase"/>
    <property type="match status" value="1"/>
</dbReference>
<comment type="pathway">
    <text evidence="1">Glycan metabolism; L-arabinan degradation.</text>
</comment>
<accession>A0A5R9GAE4</accession>
<keyword evidence="3 6" id="KW-0378">Hydrolase</keyword>
<dbReference type="CDD" id="cd08981">
    <property type="entry name" value="GH43_Bt1873-like"/>
    <property type="match status" value="1"/>
</dbReference>
<name>A0A5R9GAE4_9BACL</name>
<dbReference type="GO" id="GO:0004553">
    <property type="term" value="F:hydrolase activity, hydrolyzing O-glycosyl compounds"/>
    <property type="evidence" value="ECO:0007669"/>
    <property type="project" value="InterPro"/>
</dbReference>
<sequence length="301" mass="33798">MTEPTKPKLTLNDIQMRDPFVLPHEDGWYYLYGSTDKNIWRGPATGFDAYRSKDLTEWEGPFPAFRPGPDFWSDTNYWAPEVHRYRGKYYMFATFKADGVCRGTQILIADSPLGPFRPHSDGPVTPRDWECLDGTLYVDDDGKPWMVFCHEWVQTKDGTVEAIELSESLDRAVSAPVTLFRATDAPWVEPVKSPKNGEGYVTDGPYLHRCANGTLLMLWSSFRGGRYAQGIARSESGGVLGPWRQEPEPIYESDGGHGMIFARFDGGLRLALHTPNRSPDERPVFVPVAEVDGRLVAAVSS</sequence>
<dbReference type="Gene3D" id="2.115.10.20">
    <property type="entry name" value="Glycosyl hydrolase domain, family 43"/>
    <property type="match status" value="1"/>
</dbReference>
<dbReference type="Proteomes" id="UP000309676">
    <property type="component" value="Unassembled WGS sequence"/>
</dbReference>
<comment type="similarity">
    <text evidence="2 6">Belongs to the glycosyl hydrolase 43 family.</text>
</comment>
<dbReference type="OrthoDB" id="9763933at2"/>
<dbReference type="AlphaFoldDB" id="A0A5R9GAE4"/>
<dbReference type="PANTHER" id="PTHR43301:SF3">
    <property type="entry name" value="ARABINAN ENDO-1,5-ALPHA-L-ARABINOSIDASE A-RELATED"/>
    <property type="match status" value="1"/>
</dbReference>
<feature type="site" description="Important for catalytic activity, responsible for pKa modulation of the active site Glu and correct orientation of both the proton donor and substrate" evidence="5">
    <location>
        <position position="133"/>
    </location>
</feature>
<dbReference type="Pfam" id="PF04616">
    <property type="entry name" value="Glyco_hydro_43"/>
    <property type="match status" value="1"/>
</dbReference>
<comment type="caution">
    <text evidence="7">The sequence shown here is derived from an EMBL/GenBank/DDBJ whole genome shotgun (WGS) entry which is preliminary data.</text>
</comment>
<dbReference type="InterPro" id="IPR050727">
    <property type="entry name" value="GH43_arabinanases"/>
</dbReference>
<keyword evidence="8" id="KW-1185">Reference proteome</keyword>
<keyword evidence="4 6" id="KW-0326">Glycosidase</keyword>
<evidence type="ECO:0000256" key="1">
    <source>
        <dbReference type="ARBA" id="ARBA00004834"/>
    </source>
</evidence>
<gene>
    <name evidence="7" type="ORF">FE782_30775</name>
</gene>
<dbReference type="RefSeq" id="WP_138198187.1">
    <property type="nucleotide sequence ID" value="NZ_VCIW01000037.1"/>
</dbReference>
<dbReference type="GO" id="GO:0005975">
    <property type="term" value="P:carbohydrate metabolic process"/>
    <property type="evidence" value="ECO:0007669"/>
    <property type="project" value="InterPro"/>
</dbReference>
<proteinExistence type="inferred from homology"/>
<dbReference type="InterPro" id="IPR023296">
    <property type="entry name" value="Glyco_hydro_beta-prop_sf"/>
</dbReference>
<dbReference type="EMBL" id="VCIW01000037">
    <property type="protein sequence ID" value="TLS48395.1"/>
    <property type="molecule type" value="Genomic_DNA"/>
</dbReference>
<dbReference type="PANTHER" id="PTHR43301">
    <property type="entry name" value="ARABINAN ENDO-1,5-ALPHA-L-ARABINOSIDASE"/>
    <property type="match status" value="1"/>
</dbReference>
<reference evidence="7 8" key="1">
    <citation type="submission" date="2019-05" db="EMBL/GenBank/DDBJ databases">
        <authorList>
            <person name="Narsing Rao M.P."/>
            <person name="Li W.J."/>
        </authorList>
    </citation>
    <scope>NUCLEOTIDE SEQUENCE [LARGE SCALE GENOMIC DNA]</scope>
    <source>
        <strain evidence="7 8">SYSU_K30003</strain>
    </source>
</reference>
<evidence type="ECO:0000256" key="5">
    <source>
        <dbReference type="PIRSR" id="PIRSR606710-2"/>
    </source>
</evidence>
<evidence type="ECO:0000256" key="2">
    <source>
        <dbReference type="ARBA" id="ARBA00009865"/>
    </source>
</evidence>
<evidence type="ECO:0000313" key="7">
    <source>
        <dbReference type="EMBL" id="TLS48395.1"/>
    </source>
</evidence>